<comment type="caution">
    <text evidence="1">The sequence shown here is derived from an EMBL/GenBank/DDBJ whole genome shotgun (WGS) entry which is preliminary data.</text>
</comment>
<evidence type="ECO:0000313" key="2">
    <source>
        <dbReference type="Proteomes" id="UP001054821"/>
    </source>
</evidence>
<accession>A0AAD4VEF8</accession>
<sequence length="120" mass="13361">MRSLVMGLHLNAMQVTTASFAQGDDKYAAPSGNQKCVKTGVRHLMVSGMAFSSKRSFCIGDFVDKAKKTSLEGSPRLRGQSWSLLLVNWGFRSRKLEVAVGVWLDCYDAYNAFLTLYEEL</sequence>
<dbReference type="Proteomes" id="UP001054821">
    <property type="component" value="Chromosome 6"/>
</dbReference>
<keyword evidence="2" id="KW-1185">Reference proteome</keyword>
<proteinExistence type="predicted"/>
<dbReference type="AlphaFoldDB" id="A0AAD4VEF8"/>
<name>A0AAD4VEF8_PRUDU</name>
<reference evidence="1 2" key="1">
    <citation type="journal article" date="2022" name="G3 (Bethesda)">
        <title>Whole-genome sequence and methylome profiling of the almond [Prunus dulcis (Mill.) D.A. Webb] cultivar 'Nonpareil'.</title>
        <authorList>
            <person name="D'Amico-Willman K.M."/>
            <person name="Ouma W.Z."/>
            <person name="Meulia T."/>
            <person name="Sideli G.M."/>
            <person name="Gradziel T.M."/>
            <person name="Fresnedo-Ramirez J."/>
        </authorList>
    </citation>
    <scope>NUCLEOTIDE SEQUENCE [LARGE SCALE GENOMIC DNA]</scope>
    <source>
        <strain evidence="1">Clone GOH B32 T37-40</strain>
    </source>
</reference>
<dbReference type="EMBL" id="JAJFAZ020000006">
    <property type="protein sequence ID" value="KAI5322411.1"/>
    <property type="molecule type" value="Genomic_DNA"/>
</dbReference>
<protein>
    <submittedName>
        <fullName evidence="1">Uncharacterized protein</fullName>
    </submittedName>
</protein>
<evidence type="ECO:0000313" key="1">
    <source>
        <dbReference type="EMBL" id="KAI5322411.1"/>
    </source>
</evidence>
<organism evidence="1 2">
    <name type="scientific">Prunus dulcis</name>
    <name type="common">Almond</name>
    <name type="synonym">Amygdalus dulcis</name>
    <dbReference type="NCBI Taxonomy" id="3755"/>
    <lineage>
        <taxon>Eukaryota</taxon>
        <taxon>Viridiplantae</taxon>
        <taxon>Streptophyta</taxon>
        <taxon>Embryophyta</taxon>
        <taxon>Tracheophyta</taxon>
        <taxon>Spermatophyta</taxon>
        <taxon>Magnoliopsida</taxon>
        <taxon>eudicotyledons</taxon>
        <taxon>Gunneridae</taxon>
        <taxon>Pentapetalae</taxon>
        <taxon>rosids</taxon>
        <taxon>fabids</taxon>
        <taxon>Rosales</taxon>
        <taxon>Rosaceae</taxon>
        <taxon>Amygdaloideae</taxon>
        <taxon>Amygdaleae</taxon>
        <taxon>Prunus</taxon>
    </lineage>
</organism>
<gene>
    <name evidence="1" type="ORF">L3X38_031483</name>
</gene>